<dbReference type="Proteomes" id="UP001234202">
    <property type="component" value="Unassembled WGS sequence"/>
</dbReference>
<comment type="caution">
    <text evidence="1">The sequence shown here is derived from an EMBL/GenBank/DDBJ whole genome shotgun (WGS) entry which is preliminary data.</text>
</comment>
<dbReference type="EMBL" id="JASBWV010000018">
    <property type="protein sequence ID" value="KAJ9121220.1"/>
    <property type="molecule type" value="Genomic_DNA"/>
</dbReference>
<reference evidence="1" key="1">
    <citation type="submission" date="2023-04" db="EMBL/GenBank/DDBJ databases">
        <title>Draft Genome sequencing of Naganishia species isolated from polar environments using Oxford Nanopore Technology.</title>
        <authorList>
            <person name="Leo P."/>
            <person name="Venkateswaran K."/>
        </authorList>
    </citation>
    <scope>NUCLEOTIDE SEQUENCE</scope>
    <source>
        <strain evidence="1">DBVPG 5303</strain>
    </source>
</reference>
<accession>A0ACC2XC83</accession>
<protein>
    <submittedName>
        <fullName evidence="1">Uncharacterized protein</fullName>
    </submittedName>
</protein>
<keyword evidence="2" id="KW-1185">Reference proteome</keyword>
<proteinExistence type="predicted"/>
<evidence type="ECO:0000313" key="1">
    <source>
        <dbReference type="EMBL" id="KAJ9121220.1"/>
    </source>
</evidence>
<sequence>MAKVASEDDVFSLIHTVHKAVKMSAPEVNYSIIRPLIQRFSKEKNQAIIYVFMVNRIRFLQLAAGDLAFQALNTSRAAMCEMLATNLIQEQLQMAIVSSAKRFLATPLAQKVINLIHSGQIVYTSQSSRSIINDSYTSARRAAASASGFMSRALCNNELGIVGPTAAGVTGGKNVGVYVYDPQVAGWLDHGRLRIPKYRSIIEFINFTILTALFVFAITHKNNKHINGIEWAFIIYALGFGLDEFAACNEHGWTIYLANAWNAFDITFLTLFAAYLVVRVVGLLTHRADWAVFAFNLLATGACILLPRLCFFLIKDNVIIISLKAMIVDFVGFMSLAAVCFSGFLFALYTLGKQTWKLKEIAWLLLQIWFGSSYLGFSASSSFDPIFGPILFVVFALTNTLLVTILISILSNRYAAISAAKCERRGKDSVALGWLMLVPDAYTLTVCPVLLLALVPASHQHHRRRQGRQHLPLHASSFPILVAISLWERHQTRMSGKSLRLAEERPTGIAKQSLLDGFLGSTSENLIANLFESSHGMGSEIQLRLDELGPGDEDAHAGLHMSDDTDSSSPGQRTPTDTKAKTSKPTAKLFSSPLGKLFSAPDDAKALEAGGSHGGKRDDKHRSGDIAPTYAEEFDELRRQLVTMKDGQERLEVMLQQLVSSHSKK</sequence>
<organism evidence="1 2">
    <name type="scientific">Naganishia onofrii</name>
    <dbReference type="NCBI Taxonomy" id="1851511"/>
    <lineage>
        <taxon>Eukaryota</taxon>
        <taxon>Fungi</taxon>
        <taxon>Dikarya</taxon>
        <taxon>Basidiomycota</taxon>
        <taxon>Agaricomycotina</taxon>
        <taxon>Tremellomycetes</taxon>
        <taxon>Filobasidiales</taxon>
        <taxon>Filobasidiaceae</taxon>
        <taxon>Naganishia</taxon>
    </lineage>
</organism>
<name>A0ACC2XC83_9TREE</name>
<gene>
    <name evidence="1" type="ORF">QFC24_004895</name>
</gene>
<evidence type="ECO:0000313" key="2">
    <source>
        <dbReference type="Proteomes" id="UP001234202"/>
    </source>
</evidence>